<accession>A0A4Q9MIQ3</accession>
<feature type="compositionally biased region" description="Basic and acidic residues" evidence="1">
    <location>
        <begin position="18"/>
        <end position="27"/>
    </location>
</feature>
<dbReference type="Proteomes" id="UP000292957">
    <property type="component" value="Unassembled WGS sequence"/>
</dbReference>
<name>A0A4Q9MIQ3_9APHY</name>
<protein>
    <submittedName>
        <fullName evidence="2">Uncharacterized protein</fullName>
    </submittedName>
</protein>
<dbReference type="AlphaFoldDB" id="A0A4Q9MIQ3"/>
<sequence length="210" mass="23012">MVRSTSTPTSQIGSSHGSHSELNRDGSWHPQARPAPTSTRTESFARAPPHRLSYGPFPHATLYAYSDDLQRDGFPREPPTCACAPEPHPFVTHDVKEDDWASFLEDLKGAGGLTPVNSIVAGAAPIAVRAGFIGGFIAGQALRAHVKSKRKSPVADMIDEWNRRFFHLRCMDVVLAQGTVAYTGAADAPPLDMAWRERWRLIISYNPPVI</sequence>
<organism evidence="2">
    <name type="scientific">Dichomitus squalens</name>
    <dbReference type="NCBI Taxonomy" id="114155"/>
    <lineage>
        <taxon>Eukaryota</taxon>
        <taxon>Fungi</taxon>
        <taxon>Dikarya</taxon>
        <taxon>Basidiomycota</taxon>
        <taxon>Agaricomycotina</taxon>
        <taxon>Agaricomycetes</taxon>
        <taxon>Polyporales</taxon>
        <taxon>Polyporaceae</taxon>
        <taxon>Dichomitus</taxon>
    </lineage>
</organism>
<dbReference type="Pfam" id="PF15496">
    <property type="entry name" value="DUF4646"/>
    <property type="match status" value="1"/>
</dbReference>
<evidence type="ECO:0000313" key="2">
    <source>
        <dbReference type="EMBL" id="TBU26548.1"/>
    </source>
</evidence>
<proteinExistence type="predicted"/>
<evidence type="ECO:0000256" key="1">
    <source>
        <dbReference type="SAM" id="MobiDB-lite"/>
    </source>
</evidence>
<dbReference type="EMBL" id="ML143444">
    <property type="protein sequence ID" value="TBU26548.1"/>
    <property type="molecule type" value="Genomic_DNA"/>
</dbReference>
<reference evidence="2" key="1">
    <citation type="submission" date="2019-01" db="EMBL/GenBank/DDBJ databases">
        <title>Draft genome sequences of three monokaryotic isolates of the white-rot basidiomycete fungus Dichomitus squalens.</title>
        <authorList>
            <consortium name="DOE Joint Genome Institute"/>
            <person name="Lopez S.C."/>
            <person name="Andreopoulos B."/>
            <person name="Pangilinan J."/>
            <person name="Lipzen A."/>
            <person name="Riley R."/>
            <person name="Ahrendt S."/>
            <person name="Ng V."/>
            <person name="Barry K."/>
            <person name="Daum C."/>
            <person name="Grigoriev I.V."/>
            <person name="Hilden K.S."/>
            <person name="Makela M.R."/>
            <person name="de Vries R.P."/>
        </authorList>
    </citation>
    <scope>NUCLEOTIDE SEQUENCE [LARGE SCALE GENOMIC DNA]</scope>
    <source>
        <strain evidence="2">OM18370.1</strain>
    </source>
</reference>
<feature type="region of interest" description="Disordered" evidence="1">
    <location>
        <begin position="1"/>
        <end position="52"/>
    </location>
</feature>
<feature type="compositionally biased region" description="Polar residues" evidence="1">
    <location>
        <begin position="1"/>
        <end position="17"/>
    </location>
</feature>
<gene>
    <name evidence="2" type="ORF">BD311DRAFT_667318</name>
</gene>
<dbReference type="InterPro" id="IPR028018">
    <property type="entry name" value="DUF4646"/>
</dbReference>
<dbReference type="OrthoDB" id="5314275at2759"/>